<dbReference type="EMBL" id="CYGY02000015">
    <property type="protein sequence ID" value="SIT38016.1"/>
    <property type="molecule type" value="Genomic_DNA"/>
</dbReference>
<keyword evidence="3" id="KW-1185">Reference proteome</keyword>
<evidence type="ECO:0000259" key="1">
    <source>
        <dbReference type="Pfam" id="PF07110"/>
    </source>
</evidence>
<reference evidence="2" key="1">
    <citation type="submission" date="2016-12" db="EMBL/GenBank/DDBJ databases">
        <authorList>
            <person name="Moulin L."/>
        </authorList>
    </citation>
    <scope>NUCLEOTIDE SEQUENCE [LARGE SCALE GENOMIC DNA]</scope>
    <source>
        <strain evidence="2">STM 7183</strain>
    </source>
</reference>
<organism evidence="2 3">
    <name type="scientific">Paraburkholderia piptadeniae</name>
    <dbReference type="NCBI Taxonomy" id="1701573"/>
    <lineage>
        <taxon>Bacteria</taxon>
        <taxon>Pseudomonadati</taxon>
        <taxon>Pseudomonadota</taxon>
        <taxon>Betaproteobacteria</taxon>
        <taxon>Burkholderiales</taxon>
        <taxon>Burkholderiaceae</taxon>
        <taxon>Paraburkholderia</taxon>
    </lineage>
</organism>
<feature type="domain" description="EthD" evidence="1">
    <location>
        <begin position="13"/>
        <end position="89"/>
    </location>
</feature>
<dbReference type="AlphaFoldDB" id="A0A1N7RSH1"/>
<dbReference type="RefSeq" id="WP_087733456.1">
    <property type="nucleotide sequence ID" value="NZ_CYGY02000015.1"/>
</dbReference>
<dbReference type="PANTHER" id="PTHR40260">
    <property type="entry name" value="BLR8190 PROTEIN"/>
    <property type="match status" value="1"/>
</dbReference>
<dbReference type="PANTHER" id="PTHR40260:SF2">
    <property type="entry name" value="BLR8190 PROTEIN"/>
    <property type="match status" value="1"/>
</dbReference>
<proteinExistence type="predicted"/>
<comment type="caution">
    <text evidence="2">The sequence shown here is derived from an EMBL/GenBank/DDBJ whole genome shotgun (WGS) entry which is preliminary data.</text>
</comment>
<dbReference type="InterPro" id="IPR009799">
    <property type="entry name" value="EthD_dom"/>
</dbReference>
<evidence type="ECO:0000313" key="2">
    <source>
        <dbReference type="EMBL" id="SIT38016.1"/>
    </source>
</evidence>
<accession>A0A1N7RSH1</accession>
<dbReference type="InterPro" id="IPR011008">
    <property type="entry name" value="Dimeric_a/b-barrel"/>
</dbReference>
<dbReference type="Pfam" id="PF07110">
    <property type="entry name" value="EthD"/>
    <property type="match status" value="1"/>
</dbReference>
<dbReference type="SUPFAM" id="SSF54909">
    <property type="entry name" value="Dimeric alpha+beta barrel"/>
    <property type="match status" value="1"/>
</dbReference>
<sequence length="102" mass="10973">MAKLVALYNVPADRNAFDAHYFEKHVPLAKTIPGLRRYEVSVGPVASAKGESPYALAAILSFDSFDALQQAMTTPEAAATTADLQNFAQAGVELLVFDTKEV</sequence>
<gene>
    <name evidence="2" type="ORF">BN2476_150054</name>
</gene>
<protein>
    <submittedName>
        <fullName evidence="2">Uncharacterized 11.0 kDa protein in thcB-thcC intergenic region</fullName>
    </submittedName>
</protein>
<evidence type="ECO:0000313" key="3">
    <source>
        <dbReference type="Proteomes" id="UP000195569"/>
    </source>
</evidence>
<dbReference type="OrthoDB" id="5343971at2"/>
<dbReference type="GO" id="GO:0016491">
    <property type="term" value="F:oxidoreductase activity"/>
    <property type="evidence" value="ECO:0007669"/>
    <property type="project" value="InterPro"/>
</dbReference>
<dbReference type="Proteomes" id="UP000195569">
    <property type="component" value="Unassembled WGS sequence"/>
</dbReference>
<dbReference type="Gene3D" id="3.30.70.100">
    <property type="match status" value="1"/>
</dbReference>
<dbReference type="NCBIfam" id="TIGR02118">
    <property type="entry name" value="EthD family reductase"/>
    <property type="match status" value="1"/>
</dbReference>
<name>A0A1N7RSH1_9BURK</name>